<protein>
    <recommendedName>
        <fullName evidence="1">LTD domain-containing protein</fullName>
    </recommendedName>
</protein>
<dbReference type="OMA" id="YQLSNRQ"/>
<dbReference type="EMBL" id="AFYH01104035">
    <property type="status" value="NOT_ANNOTATED_CDS"/>
    <property type="molecule type" value="Genomic_DNA"/>
</dbReference>
<dbReference type="Proteomes" id="UP000008672">
    <property type="component" value="Unassembled WGS sequence"/>
</dbReference>
<dbReference type="eggNOG" id="ENOG502QRDS">
    <property type="taxonomic scope" value="Eukaryota"/>
</dbReference>
<sequence length="868" mass="94647">PEMIFIFIALMRTLPYHMGSQDLRDYIGSQGTSHKADQQLLINEVNPNSPGLGTKEYIELYHTNSGRVSLDGYVMVLYNGNGNRAYKVLNLAGFMTNDKGFFLIGSSSVVPKPTIIPSNTIQDGPDGIALYYGGGPYYEGMKVTNVGLVDAIVHKTKKNDKADVLSSVLTPGKEAFLEDAFFRINNKSIERCLGPDLQWIFQMAKPSPGKENFCSSFWMFNLPSVVLNEVRTKASPDDFEFIELRGLPSTSLNGLVLVLMERATDMVYYSMDVTGKTSSNGLFLIGPAGSNIPVNQPFPVTSRHSLLRKGPAAVALYSGDSSDFQPGTPLMDKHLIDALVYGNRAPMDQELLDSLTPGKIAFPQSSISLPGGSSISRCDCCQLVRDSAAYVGSSPTPGQSNDCPTRNFHQKITYCLKVTECSLWVPDSQVSYDIRFSLAGNIENICSCGVSMGYIKDSSIFCQGAGLVFKALLIAKSSSQLQQLHSAFHTHVGREETIIIAGRSAVVDQDCLHPLEEAIPLIGPTDTGSVSPGSSPEPTLLISEVNSNNPGTKEDAEYIEFIHTGKAAATKLDDYWLVFYNGRDNRAYHVLNLTGHQTSAGGYFLVGSAGMSPTPGITIPVKFIQNGPDGVAIYKKKKAKYRKGMKVTNLDLVDAVVYTARFDDSVDDLLNILTPGEKVLQESHRFQGGKTDESLSRCRSFQPRSQKSFELSSITPLQDNTCNSTTLPPDDNLMVGELQFLDMLGNFLINELNTVNGSEMGAFIELKVPPRANMNKYVVVLYDGTDQTAYAVIYLQGLSSADGYFVIGSPQGFTPGKQMLIPDQLLLEPLREGPGAVALYYGGLEDFSVGIRVTKEKLLDAVVYAFKN</sequence>
<dbReference type="Ensembl" id="ENSLACT00000017122.1">
    <property type="protein sequence ID" value="ENSLACP00000017002.1"/>
    <property type="gene ID" value="ENSLACG00000014970.1"/>
</dbReference>
<dbReference type="EMBL" id="AFYH01104036">
    <property type="status" value="NOT_ANNOTATED_CDS"/>
    <property type="molecule type" value="Genomic_DNA"/>
</dbReference>
<evidence type="ECO:0000259" key="1">
    <source>
        <dbReference type="PROSITE" id="PS51841"/>
    </source>
</evidence>
<dbReference type="EMBL" id="AFYH01104039">
    <property type="status" value="NOT_ANNOTATED_CDS"/>
    <property type="molecule type" value="Genomic_DNA"/>
</dbReference>
<reference evidence="3" key="1">
    <citation type="submission" date="2011-08" db="EMBL/GenBank/DDBJ databases">
        <title>The draft genome of Latimeria chalumnae.</title>
        <authorList>
            <person name="Di Palma F."/>
            <person name="Alfoldi J."/>
            <person name="Johnson J."/>
            <person name="Berlin A."/>
            <person name="Gnerre S."/>
            <person name="Jaffe D."/>
            <person name="MacCallum I."/>
            <person name="Young S."/>
            <person name="Walker B.J."/>
            <person name="Lander E."/>
            <person name="Lindblad-Toh K."/>
        </authorList>
    </citation>
    <scope>NUCLEOTIDE SEQUENCE [LARGE SCALE GENOMIC DNA]</scope>
    <source>
        <strain evidence="3">Wild caught</strain>
    </source>
</reference>
<dbReference type="HOGENOM" id="CLU_015022_0_0_1"/>
<reference evidence="2" key="3">
    <citation type="submission" date="2025-09" db="UniProtKB">
        <authorList>
            <consortium name="Ensembl"/>
        </authorList>
    </citation>
    <scope>IDENTIFICATION</scope>
</reference>
<proteinExistence type="predicted"/>
<dbReference type="EMBL" id="AFYH01104034">
    <property type="status" value="NOT_ANNOTATED_CDS"/>
    <property type="molecule type" value="Genomic_DNA"/>
</dbReference>
<feature type="domain" description="LTD" evidence="1">
    <location>
        <begin position="526"/>
        <end position="660"/>
    </location>
</feature>
<dbReference type="EMBL" id="AFYH01104037">
    <property type="status" value="NOT_ANNOTATED_CDS"/>
    <property type="molecule type" value="Genomic_DNA"/>
</dbReference>
<evidence type="ECO:0000313" key="3">
    <source>
        <dbReference type="Proteomes" id="UP000008672"/>
    </source>
</evidence>
<dbReference type="GeneTree" id="ENSGT00530000066748"/>
<dbReference type="EMBL" id="AFYH01104038">
    <property type="status" value="NOT_ANNOTATED_CDS"/>
    <property type="molecule type" value="Genomic_DNA"/>
</dbReference>
<keyword evidence="3" id="KW-1185">Reference proteome</keyword>
<dbReference type="InParanoid" id="H3B531"/>
<dbReference type="PROSITE" id="PS51841">
    <property type="entry name" value="LTD"/>
    <property type="match status" value="1"/>
</dbReference>
<dbReference type="AlphaFoldDB" id="H3B531"/>
<dbReference type="PANTHER" id="PTHR37397">
    <property type="entry name" value="SI:CH211-183D21.1"/>
    <property type="match status" value="1"/>
</dbReference>
<accession>H3B531</accession>
<name>H3B531_LATCH</name>
<reference evidence="2" key="2">
    <citation type="submission" date="2025-08" db="UniProtKB">
        <authorList>
            <consortium name="Ensembl"/>
        </authorList>
    </citation>
    <scope>IDENTIFICATION</scope>
</reference>
<dbReference type="PANTHER" id="PTHR37397:SF1">
    <property type="entry name" value="LTD DOMAIN-CONTAINING PROTEIN"/>
    <property type="match status" value="1"/>
</dbReference>
<organism evidence="2 3">
    <name type="scientific">Latimeria chalumnae</name>
    <name type="common">Coelacanth</name>
    <dbReference type="NCBI Taxonomy" id="7897"/>
    <lineage>
        <taxon>Eukaryota</taxon>
        <taxon>Metazoa</taxon>
        <taxon>Chordata</taxon>
        <taxon>Craniata</taxon>
        <taxon>Vertebrata</taxon>
        <taxon>Euteleostomi</taxon>
        <taxon>Coelacanthiformes</taxon>
        <taxon>Coelacanthidae</taxon>
        <taxon>Latimeria</taxon>
    </lineage>
</organism>
<evidence type="ECO:0000313" key="2">
    <source>
        <dbReference type="Ensembl" id="ENSLACP00000017002.1"/>
    </source>
</evidence>
<dbReference type="InterPro" id="IPR001322">
    <property type="entry name" value="Lamin_tail_dom"/>
</dbReference>